<dbReference type="EMBL" id="OX597831">
    <property type="protein sequence ID" value="CAI9736334.1"/>
    <property type="molecule type" value="Genomic_DNA"/>
</dbReference>
<evidence type="ECO:0000259" key="1">
    <source>
        <dbReference type="Pfam" id="PF13843"/>
    </source>
</evidence>
<keyword evidence="3" id="KW-1185">Reference proteome</keyword>
<evidence type="ECO:0000313" key="2">
    <source>
        <dbReference type="EMBL" id="CAI9736334.1"/>
    </source>
</evidence>
<proteinExistence type="predicted"/>
<dbReference type="AlphaFoldDB" id="A0AA36BLR5"/>
<organism evidence="2 3">
    <name type="scientific">Octopus vulgaris</name>
    <name type="common">Common octopus</name>
    <dbReference type="NCBI Taxonomy" id="6645"/>
    <lineage>
        <taxon>Eukaryota</taxon>
        <taxon>Metazoa</taxon>
        <taxon>Spiralia</taxon>
        <taxon>Lophotrochozoa</taxon>
        <taxon>Mollusca</taxon>
        <taxon>Cephalopoda</taxon>
        <taxon>Coleoidea</taxon>
        <taxon>Octopodiformes</taxon>
        <taxon>Octopoda</taxon>
        <taxon>Incirrata</taxon>
        <taxon>Octopodidae</taxon>
        <taxon>Octopus</taxon>
    </lineage>
</organism>
<dbReference type="InterPro" id="IPR029526">
    <property type="entry name" value="PGBD"/>
</dbReference>
<sequence length="121" mass="13661">MLCESAIGYVWSFIIYVSKGTCFDPEFRDLPISSQVVMTFMKPLLNKGHCLTIDNYYSSPQLADLLIANKTDVYGTLRLNRKEVPEGKKTIYGMSILLISLNQELICADVITFPFRLAIAD</sequence>
<evidence type="ECO:0000313" key="3">
    <source>
        <dbReference type="Proteomes" id="UP001162480"/>
    </source>
</evidence>
<dbReference type="Proteomes" id="UP001162480">
    <property type="component" value="Chromosome 18"/>
</dbReference>
<reference evidence="2" key="1">
    <citation type="submission" date="2023-08" db="EMBL/GenBank/DDBJ databases">
        <authorList>
            <person name="Alioto T."/>
            <person name="Alioto T."/>
            <person name="Gomez Garrido J."/>
        </authorList>
    </citation>
    <scope>NUCLEOTIDE SEQUENCE</scope>
</reference>
<dbReference type="PANTHER" id="PTHR46599">
    <property type="entry name" value="PIGGYBAC TRANSPOSABLE ELEMENT-DERIVED PROTEIN 4"/>
    <property type="match status" value="1"/>
</dbReference>
<accession>A0AA36BLR5</accession>
<dbReference type="Pfam" id="PF13843">
    <property type="entry name" value="DDE_Tnp_1_7"/>
    <property type="match status" value="1"/>
</dbReference>
<gene>
    <name evidence="2" type="ORF">OCTVUL_1B021665</name>
</gene>
<dbReference type="PANTHER" id="PTHR46599:SF3">
    <property type="entry name" value="PIGGYBAC TRANSPOSABLE ELEMENT-DERIVED PROTEIN 4"/>
    <property type="match status" value="1"/>
</dbReference>
<feature type="domain" description="PiggyBac transposable element-derived protein" evidence="1">
    <location>
        <begin position="1"/>
        <end position="86"/>
    </location>
</feature>
<protein>
    <recommendedName>
        <fullName evidence="1">PiggyBac transposable element-derived protein domain-containing protein</fullName>
    </recommendedName>
</protein>
<name>A0AA36BLR5_OCTVU</name>